<proteinExistence type="predicted"/>
<reference evidence="1" key="2">
    <citation type="journal article" date="2015" name="Fish Shellfish Immunol.">
        <title>Early steps in the European eel (Anguilla anguilla)-Vibrio vulnificus interaction in the gills: Role of the RtxA13 toxin.</title>
        <authorList>
            <person name="Callol A."/>
            <person name="Pajuelo D."/>
            <person name="Ebbesson L."/>
            <person name="Teles M."/>
            <person name="MacKenzie S."/>
            <person name="Amaro C."/>
        </authorList>
    </citation>
    <scope>NUCLEOTIDE SEQUENCE</scope>
</reference>
<accession>A0A0E9PS52</accession>
<dbReference type="EMBL" id="GBXM01101677">
    <property type="protein sequence ID" value="JAH06900.1"/>
    <property type="molecule type" value="Transcribed_RNA"/>
</dbReference>
<evidence type="ECO:0000313" key="1">
    <source>
        <dbReference type="EMBL" id="JAH06900.1"/>
    </source>
</evidence>
<organism evidence="1">
    <name type="scientific">Anguilla anguilla</name>
    <name type="common">European freshwater eel</name>
    <name type="synonym">Muraena anguilla</name>
    <dbReference type="NCBI Taxonomy" id="7936"/>
    <lineage>
        <taxon>Eukaryota</taxon>
        <taxon>Metazoa</taxon>
        <taxon>Chordata</taxon>
        <taxon>Craniata</taxon>
        <taxon>Vertebrata</taxon>
        <taxon>Euteleostomi</taxon>
        <taxon>Actinopterygii</taxon>
        <taxon>Neopterygii</taxon>
        <taxon>Teleostei</taxon>
        <taxon>Anguilliformes</taxon>
        <taxon>Anguillidae</taxon>
        <taxon>Anguilla</taxon>
    </lineage>
</organism>
<name>A0A0E9PS52_ANGAN</name>
<protein>
    <submittedName>
        <fullName evidence="1">Uncharacterized protein</fullName>
    </submittedName>
</protein>
<reference evidence="1" key="1">
    <citation type="submission" date="2014-11" db="EMBL/GenBank/DDBJ databases">
        <authorList>
            <person name="Amaro Gonzalez C."/>
        </authorList>
    </citation>
    <scope>NUCLEOTIDE SEQUENCE</scope>
</reference>
<sequence>MTIRTTCLEEEFSMIFTLRTK</sequence>
<dbReference type="AlphaFoldDB" id="A0A0E9PS52"/>